<dbReference type="eggNOG" id="COG0204">
    <property type="taxonomic scope" value="Bacteria"/>
</dbReference>
<dbReference type="InterPro" id="IPR002123">
    <property type="entry name" value="Plipid/glycerol_acylTrfase"/>
</dbReference>
<dbReference type="CDD" id="cd07989">
    <property type="entry name" value="LPLAT_AGPAT-like"/>
    <property type="match status" value="1"/>
</dbReference>
<accession>I1CX39</accession>
<keyword evidence="3 7" id="KW-0808">Transferase</keyword>
<evidence type="ECO:0000256" key="4">
    <source>
        <dbReference type="ARBA" id="ARBA00023098"/>
    </source>
</evidence>
<dbReference type="AlphaFoldDB" id="I1CX39"/>
<feature type="domain" description="Phospholipid/glycerol acyltransferase" evidence="6">
    <location>
        <begin position="79"/>
        <end position="191"/>
    </location>
</feature>
<keyword evidence="5 7" id="KW-0012">Acyltransferase</keyword>
<dbReference type="PANTHER" id="PTHR10434:SF64">
    <property type="entry name" value="1-ACYL-SN-GLYCEROL-3-PHOSPHATE ACYLTRANSFERASE-RELATED"/>
    <property type="match status" value="1"/>
</dbReference>
<dbReference type="GO" id="GO:0003841">
    <property type="term" value="F:1-acylglycerol-3-phosphate O-acyltransferase activity"/>
    <property type="evidence" value="ECO:0007669"/>
    <property type="project" value="TreeGrafter"/>
</dbReference>
<evidence type="ECO:0000256" key="3">
    <source>
        <dbReference type="ARBA" id="ARBA00022679"/>
    </source>
</evidence>
<dbReference type="EMBL" id="CM001484">
    <property type="protein sequence ID" value="EIE97263.1"/>
    <property type="molecule type" value="Genomic_DNA"/>
</dbReference>
<dbReference type="Pfam" id="PF01553">
    <property type="entry name" value="Acyltransferase"/>
    <property type="match status" value="1"/>
</dbReference>
<protein>
    <submittedName>
        <fullName evidence="7">1-acyl-sn-glycerol-3-phosphate acyltransferase</fullName>
    </submittedName>
</protein>
<dbReference type="PANTHER" id="PTHR10434">
    <property type="entry name" value="1-ACYL-SN-GLYCEROL-3-PHOSPHATE ACYLTRANSFERASE"/>
    <property type="match status" value="1"/>
</dbReference>
<keyword evidence="8" id="KW-1185">Reference proteome</keyword>
<dbReference type="STRING" id="928724.SacglDRAFT_00308"/>
<dbReference type="HOGENOM" id="CLU_027938_0_0_11"/>
<reference evidence="8" key="2">
    <citation type="submission" date="2012-01" db="EMBL/GenBank/DDBJ databases">
        <title>Noncontiguous Finished sequence of chromosome of Saccharomonospora glauca K62.</title>
        <authorList>
            <consortium name="US DOE Joint Genome Institute"/>
            <person name="Lucas S."/>
            <person name="Han J."/>
            <person name="Lapidus A."/>
            <person name="Cheng J.-F."/>
            <person name="Goodwin L."/>
            <person name="Pitluck S."/>
            <person name="Peters L."/>
            <person name="Mikhailova N."/>
            <person name="Held B."/>
            <person name="Detter J.C."/>
            <person name="Han C."/>
            <person name="Tapia R."/>
            <person name="Land M."/>
            <person name="Hauser L."/>
            <person name="Kyrpides N."/>
            <person name="Ivanova N."/>
            <person name="Pagani I."/>
            <person name="Brambilla E.-M."/>
            <person name="Klenk H.-P."/>
            <person name="Woyke T."/>
        </authorList>
    </citation>
    <scope>NUCLEOTIDE SEQUENCE [LARGE SCALE GENOMIC DNA]</scope>
    <source>
        <strain evidence="8">K62</strain>
    </source>
</reference>
<evidence type="ECO:0000256" key="2">
    <source>
        <dbReference type="ARBA" id="ARBA00022516"/>
    </source>
</evidence>
<dbReference type="GO" id="GO:0006654">
    <property type="term" value="P:phosphatidic acid biosynthetic process"/>
    <property type="evidence" value="ECO:0007669"/>
    <property type="project" value="TreeGrafter"/>
</dbReference>
<keyword evidence="2" id="KW-0444">Lipid biosynthesis</keyword>
<dbReference type="Proteomes" id="UP000005087">
    <property type="component" value="Chromosome"/>
</dbReference>
<evidence type="ECO:0000256" key="5">
    <source>
        <dbReference type="ARBA" id="ARBA00023315"/>
    </source>
</evidence>
<name>I1CX39_9PSEU</name>
<gene>
    <name evidence="7" type="ORF">SacglDRAFT_00308</name>
</gene>
<organism evidence="7 8">
    <name type="scientific">Saccharomonospora glauca K62</name>
    <dbReference type="NCBI Taxonomy" id="928724"/>
    <lineage>
        <taxon>Bacteria</taxon>
        <taxon>Bacillati</taxon>
        <taxon>Actinomycetota</taxon>
        <taxon>Actinomycetes</taxon>
        <taxon>Pseudonocardiales</taxon>
        <taxon>Pseudonocardiaceae</taxon>
        <taxon>Saccharomonospora</taxon>
    </lineage>
</organism>
<dbReference type="SUPFAM" id="SSF69593">
    <property type="entry name" value="Glycerol-3-phosphate (1)-acyltransferase"/>
    <property type="match status" value="1"/>
</dbReference>
<sequence>MNPYRAYSPCTPDDCVRHAVPPVPAGVTARRIAALGRALSGAGSLRERAARVLDALDVALDVRGDATAPALSAPRAVGTLVVANHRSWLDVVGLFALEPVGFLAKREVADWPWVSSVARRNGTVFVDRWSLRALPTTVTAVADRLRSGHSVVVFPEATTFCSAPGGRFRHAAFQAALDAGAPVRPVSLSYLQGGRASTVSAFVGEDTLARSMARVLRRTTSRSAWSSTPYWSRWATVACSPGRRNARW</sequence>
<comment type="pathway">
    <text evidence="1">Lipid metabolism.</text>
</comment>
<evidence type="ECO:0000313" key="8">
    <source>
        <dbReference type="Proteomes" id="UP000005087"/>
    </source>
</evidence>
<evidence type="ECO:0000259" key="6">
    <source>
        <dbReference type="SMART" id="SM00563"/>
    </source>
</evidence>
<evidence type="ECO:0000313" key="7">
    <source>
        <dbReference type="EMBL" id="EIE97263.1"/>
    </source>
</evidence>
<keyword evidence="4" id="KW-0443">Lipid metabolism</keyword>
<reference evidence="7 8" key="1">
    <citation type="submission" date="2011-09" db="EMBL/GenBank/DDBJ databases">
        <authorList>
            <consortium name="US DOE Joint Genome Institute (JGI-PGF)"/>
            <person name="Lucas S."/>
            <person name="Han J."/>
            <person name="Lapidus A."/>
            <person name="Cheng J.-F."/>
            <person name="Goodwin L."/>
            <person name="Pitluck S."/>
            <person name="Peters L."/>
            <person name="Land M.L."/>
            <person name="Hauser L."/>
            <person name="Brambilla E."/>
            <person name="Klenk H.-P."/>
            <person name="Woyke T.J."/>
        </authorList>
    </citation>
    <scope>NUCLEOTIDE SEQUENCE [LARGE SCALE GENOMIC DNA]</scope>
    <source>
        <strain evidence="7 8">K62</strain>
    </source>
</reference>
<proteinExistence type="predicted"/>
<evidence type="ECO:0000256" key="1">
    <source>
        <dbReference type="ARBA" id="ARBA00005189"/>
    </source>
</evidence>
<dbReference type="SMART" id="SM00563">
    <property type="entry name" value="PlsC"/>
    <property type="match status" value="1"/>
</dbReference>